<protein>
    <recommendedName>
        <fullName evidence="3">Ornithine cyclodeaminase</fullName>
    </recommendedName>
</protein>
<evidence type="ECO:0000313" key="1">
    <source>
        <dbReference type="EMBL" id="HIX19289.1"/>
    </source>
</evidence>
<dbReference type="GO" id="GO:0005737">
    <property type="term" value="C:cytoplasm"/>
    <property type="evidence" value="ECO:0007669"/>
    <property type="project" value="TreeGrafter"/>
</dbReference>
<accession>A0A9D1VAI3</accession>
<dbReference type="PANTHER" id="PTHR13812">
    <property type="entry name" value="KETIMINE REDUCTASE MU-CRYSTALLIN"/>
    <property type="match status" value="1"/>
</dbReference>
<reference evidence="1" key="2">
    <citation type="submission" date="2021-04" db="EMBL/GenBank/DDBJ databases">
        <authorList>
            <person name="Gilroy R."/>
        </authorList>
    </citation>
    <scope>NUCLEOTIDE SEQUENCE</scope>
    <source>
        <strain evidence="1">14975</strain>
    </source>
</reference>
<dbReference type="Gene3D" id="3.40.50.720">
    <property type="entry name" value="NAD(P)-binding Rossmann-like Domain"/>
    <property type="match status" value="1"/>
</dbReference>
<dbReference type="PIRSF" id="PIRSF001439">
    <property type="entry name" value="CryM"/>
    <property type="match status" value="1"/>
</dbReference>
<dbReference type="SUPFAM" id="SSF51735">
    <property type="entry name" value="NAD(P)-binding Rossmann-fold domains"/>
    <property type="match status" value="1"/>
</dbReference>
<proteinExistence type="predicted"/>
<reference evidence="1" key="1">
    <citation type="journal article" date="2021" name="PeerJ">
        <title>Extensive microbial diversity within the chicken gut microbiome revealed by metagenomics and culture.</title>
        <authorList>
            <person name="Gilroy R."/>
            <person name="Ravi A."/>
            <person name="Getino M."/>
            <person name="Pursley I."/>
            <person name="Horton D.L."/>
            <person name="Alikhan N.F."/>
            <person name="Baker D."/>
            <person name="Gharbi K."/>
            <person name="Hall N."/>
            <person name="Watson M."/>
            <person name="Adriaenssens E.M."/>
            <person name="Foster-Nyarko E."/>
            <person name="Jarju S."/>
            <person name="Secka A."/>
            <person name="Antonio M."/>
            <person name="Oren A."/>
            <person name="Chaudhuri R.R."/>
            <person name="La Ragione R."/>
            <person name="Hildebrand F."/>
            <person name="Pallen M.J."/>
        </authorList>
    </citation>
    <scope>NUCLEOTIDE SEQUENCE</scope>
    <source>
        <strain evidence="1">14975</strain>
    </source>
</reference>
<sequence>MIILSKQQILDSGLLTPSNALRWVREAFSLKYNARLPHKISITYDGGYFMNTMPCMIPSLNVFGVKVVTRYPGRTPSIAGDLLLYREDTGELLALMDATALTAIRTGAVAALAVQQLSRPDFKDIAIMGLGQTGRATLACLAELFSHQPLCLHVLRHKMQAEEIQNEYRERCPKWHVVIEDNYRSLVRSSDVIISCITYTDSLIAEDDDFRQGCLVVPVHTRGFQNCDLFFDKVFADDTAHVRGFQHFSQFKHFGELPAVLLGKIPGRESKEERILSYNIGIALHDIVFAHHLYETLGRQ</sequence>
<dbReference type="InterPro" id="IPR023401">
    <property type="entry name" value="ODC_N"/>
</dbReference>
<dbReference type="Gene3D" id="3.30.1780.10">
    <property type="entry name" value="ornithine cyclodeaminase, domain 1"/>
    <property type="match status" value="1"/>
</dbReference>
<dbReference type="Pfam" id="PF02423">
    <property type="entry name" value="OCD_Mu_crystall"/>
    <property type="match status" value="1"/>
</dbReference>
<gene>
    <name evidence="1" type="ORF">H9862_01650</name>
</gene>
<dbReference type="Proteomes" id="UP000823964">
    <property type="component" value="Unassembled WGS sequence"/>
</dbReference>
<dbReference type="AlphaFoldDB" id="A0A9D1VAI3"/>
<dbReference type="InterPro" id="IPR036291">
    <property type="entry name" value="NAD(P)-bd_dom_sf"/>
</dbReference>
<comment type="caution">
    <text evidence="1">The sequence shown here is derived from an EMBL/GenBank/DDBJ whole genome shotgun (WGS) entry which is preliminary data.</text>
</comment>
<organism evidence="1 2">
    <name type="scientific">Candidatus Akkermansia intestinigallinarum</name>
    <dbReference type="NCBI Taxonomy" id="2838431"/>
    <lineage>
        <taxon>Bacteria</taxon>
        <taxon>Pseudomonadati</taxon>
        <taxon>Verrucomicrobiota</taxon>
        <taxon>Verrucomicrobiia</taxon>
        <taxon>Verrucomicrobiales</taxon>
        <taxon>Akkermansiaceae</taxon>
        <taxon>Akkermansia</taxon>
    </lineage>
</organism>
<dbReference type="InterPro" id="IPR003462">
    <property type="entry name" value="ODC_Mu_crystall"/>
</dbReference>
<dbReference type="PANTHER" id="PTHR13812:SF19">
    <property type="entry name" value="KETIMINE REDUCTASE MU-CRYSTALLIN"/>
    <property type="match status" value="1"/>
</dbReference>
<name>A0A9D1VAI3_9BACT</name>
<dbReference type="EMBL" id="DXFQ01000026">
    <property type="protein sequence ID" value="HIX19289.1"/>
    <property type="molecule type" value="Genomic_DNA"/>
</dbReference>
<evidence type="ECO:0008006" key="3">
    <source>
        <dbReference type="Google" id="ProtNLM"/>
    </source>
</evidence>
<evidence type="ECO:0000313" key="2">
    <source>
        <dbReference type="Proteomes" id="UP000823964"/>
    </source>
</evidence>